<keyword evidence="3" id="KW-0378">Hydrolase</keyword>
<name>H8KX25_SOLCM</name>
<dbReference type="KEGG" id="scn:Solca_3347"/>
<evidence type="ECO:0000256" key="5">
    <source>
        <dbReference type="ARBA" id="ARBA00023277"/>
    </source>
</evidence>
<evidence type="ECO:0000313" key="6">
    <source>
        <dbReference type="EMBL" id="AFD08354.1"/>
    </source>
</evidence>
<dbReference type="STRING" id="929556.Solca_3347"/>
<dbReference type="HOGENOM" id="CLU_064244_0_0_10"/>
<dbReference type="GO" id="GO:0046872">
    <property type="term" value="F:metal ion binding"/>
    <property type="evidence" value="ECO:0007669"/>
    <property type="project" value="UniProtKB-KW"/>
</dbReference>
<evidence type="ECO:0000256" key="1">
    <source>
        <dbReference type="ARBA" id="ARBA00001946"/>
    </source>
</evidence>
<dbReference type="AlphaFoldDB" id="H8KX25"/>
<dbReference type="RefSeq" id="WP_014681577.1">
    <property type="nucleotide sequence ID" value="NC_017770.1"/>
</dbReference>
<dbReference type="PANTHER" id="PTHR31609:SF1">
    <property type="entry name" value="CARBOHYDRATE DEACETYLASE"/>
    <property type="match status" value="1"/>
</dbReference>
<dbReference type="GO" id="GO:0016787">
    <property type="term" value="F:hydrolase activity"/>
    <property type="evidence" value="ECO:0007669"/>
    <property type="project" value="UniProtKB-KW"/>
</dbReference>
<keyword evidence="4" id="KW-0460">Magnesium</keyword>
<keyword evidence="5" id="KW-0119">Carbohydrate metabolism</keyword>
<dbReference type="SUPFAM" id="SSF88713">
    <property type="entry name" value="Glycoside hydrolase/deacetylase"/>
    <property type="match status" value="1"/>
</dbReference>
<dbReference type="Gene3D" id="3.20.20.370">
    <property type="entry name" value="Glycoside hydrolase/deacetylase"/>
    <property type="match status" value="1"/>
</dbReference>
<dbReference type="InterPro" id="IPR006879">
    <property type="entry name" value="YdjC-like"/>
</dbReference>
<dbReference type="Proteomes" id="UP000007590">
    <property type="component" value="Chromosome"/>
</dbReference>
<evidence type="ECO:0000256" key="4">
    <source>
        <dbReference type="ARBA" id="ARBA00022842"/>
    </source>
</evidence>
<evidence type="ECO:0000256" key="2">
    <source>
        <dbReference type="ARBA" id="ARBA00022723"/>
    </source>
</evidence>
<dbReference type="OrthoDB" id="9774177at2"/>
<dbReference type="GO" id="GO:0019213">
    <property type="term" value="F:deacetylase activity"/>
    <property type="evidence" value="ECO:0007669"/>
    <property type="project" value="TreeGrafter"/>
</dbReference>
<reference evidence="6" key="1">
    <citation type="submission" date="2012-02" db="EMBL/GenBank/DDBJ databases">
        <title>The complete genome of Solitalea canadensis DSM 3403.</title>
        <authorList>
            <consortium name="US DOE Joint Genome Institute (JGI-PGF)"/>
            <person name="Lucas S."/>
            <person name="Copeland A."/>
            <person name="Lapidus A."/>
            <person name="Glavina del Rio T."/>
            <person name="Dalin E."/>
            <person name="Tice H."/>
            <person name="Bruce D."/>
            <person name="Goodwin L."/>
            <person name="Pitluck S."/>
            <person name="Peters L."/>
            <person name="Ovchinnikova G."/>
            <person name="Lu M."/>
            <person name="Kyrpides N."/>
            <person name="Mavromatis K."/>
            <person name="Ivanova N."/>
            <person name="Brettin T."/>
            <person name="Detter J.C."/>
            <person name="Han C."/>
            <person name="Larimer F."/>
            <person name="Land M."/>
            <person name="Hauser L."/>
            <person name="Markowitz V."/>
            <person name="Cheng J.-F."/>
            <person name="Hugenholtz P."/>
            <person name="Woyke T."/>
            <person name="Wu D."/>
            <person name="Spring S."/>
            <person name="Schroeder M."/>
            <person name="Kopitz M."/>
            <person name="Brambilla E."/>
            <person name="Klenk H.-P."/>
            <person name="Eisen J.A."/>
        </authorList>
    </citation>
    <scope>NUCLEOTIDE SEQUENCE</scope>
    <source>
        <strain evidence="6">DSM 3403</strain>
    </source>
</reference>
<evidence type="ECO:0008006" key="8">
    <source>
        <dbReference type="Google" id="ProtNLM"/>
    </source>
</evidence>
<proteinExistence type="predicted"/>
<dbReference type="CDD" id="cd10802">
    <property type="entry name" value="YdjC_TTHB029_like"/>
    <property type="match status" value="1"/>
</dbReference>
<keyword evidence="7" id="KW-1185">Reference proteome</keyword>
<dbReference type="PANTHER" id="PTHR31609">
    <property type="entry name" value="YDJC DEACETYLASE FAMILY MEMBER"/>
    <property type="match status" value="1"/>
</dbReference>
<protein>
    <recommendedName>
        <fullName evidence="8">ChbG/HpnK family deacetylase</fullName>
    </recommendedName>
</protein>
<comment type="cofactor">
    <cofactor evidence="1">
        <name>Mg(2+)</name>
        <dbReference type="ChEBI" id="CHEBI:18420"/>
    </cofactor>
</comment>
<dbReference type="eggNOG" id="COG3394">
    <property type="taxonomic scope" value="Bacteria"/>
</dbReference>
<sequence length="377" mass="42840">MFALNSHIKKLSLIAIVIAFSVQEVVAQSTYAERLGWPKGSRVLILHVDDAGMSFDSNQGTIEALEKGVANSFSVMMPCPWVSPMVKYIKENPTVDAGIHITLTSEWETYRWGPLAGQKRVPGLTDKDGCFWEDVGQVRKHASSKEVGREIRAQLKRASQMGFYPTHLDTHMGTVFSKPGYLLKYIHIGKKERIPIMFPGGHNSMLLEQVKTRDLSELDKAKFIYANDQASAKLMKMMKLAQTLGKKVWNAGLPVLDDLHGMSQDWKFPDDMEITDSTLQEWFSGKYQESLSRLKPGLTMVIMHCTKTTDLFKEFSGSGNRRKGDMLAMMDPKFRKFLEDQGFILTTWREVMERRAKVGKQRFKNVNMDLLATVFLN</sequence>
<accession>H8KX25</accession>
<organism evidence="6 7">
    <name type="scientific">Solitalea canadensis (strain ATCC 29591 / DSM 3403 / JCM 21819 / LMG 8368 / NBRC 15130 / NCIMB 12057 / USAM 9D)</name>
    <name type="common">Flexibacter canadensis</name>
    <dbReference type="NCBI Taxonomy" id="929556"/>
    <lineage>
        <taxon>Bacteria</taxon>
        <taxon>Pseudomonadati</taxon>
        <taxon>Bacteroidota</taxon>
        <taxon>Sphingobacteriia</taxon>
        <taxon>Sphingobacteriales</taxon>
        <taxon>Sphingobacteriaceae</taxon>
        <taxon>Solitalea</taxon>
    </lineage>
</organism>
<dbReference type="GO" id="GO:0005975">
    <property type="term" value="P:carbohydrate metabolic process"/>
    <property type="evidence" value="ECO:0007669"/>
    <property type="project" value="InterPro"/>
</dbReference>
<dbReference type="EMBL" id="CP003349">
    <property type="protein sequence ID" value="AFD08354.1"/>
    <property type="molecule type" value="Genomic_DNA"/>
</dbReference>
<dbReference type="Pfam" id="PF04794">
    <property type="entry name" value="YdjC"/>
    <property type="match status" value="1"/>
</dbReference>
<dbReference type="InterPro" id="IPR011330">
    <property type="entry name" value="Glyco_hydro/deAcase_b/a-brl"/>
</dbReference>
<evidence type="ECO:0000256" key="3">
    <source>
        <dbReference type="ARBA" id="ARBA00022801"/>
    </source>
</evidence>
<keyword evidence="2" id="KW-0479">Metal-binding</keyword>
<gene>
    <name evidence="6" type="ordered locus">Solca_3347</name>
</gene>
<evidence type="ECO:0000313" key="7">
    <source>
        <dbReference type="Proteomes" id="UP000007590"/>
    </source>
</evidence>